<dbReference type="RefSeq" id="WP_121155650.1">
    <property type="nucleotide sequence ID" value="NZ_RBKT01000001.1"/>
</dbReference>
<accession>A0A495JDP7</accession>
<gene>
    <name evidence="2" type="ORF">BDK92_1399</name>
</gene>
<name>A0A495JDP7_9ACTN</name>
<protein>
    <submittedName>
        <fullName evidence="2">Uncharacterized protein</fullName>
    </submittedName>
</protein>
<evidence type="ECO:0000313" key="3">
    <source>
        <dbReference type="Proteomes" id="UP000277671"/>
    </source>
</evidence>
<dbReference type="EMBL" id="RBKT01000001">
    <property type="protein sequence ID" value="RKR87126.1"/>
    <property type="molecule type" value="Genomic_DNA"/>
</dbReference>
<feature type="coiled-coil region" evidence="1">
    <location>
        <begin position="162"/>
        <end position="196"/>
    </location>
</feature>
<sequence length="304" mass="33527">MNALSETYYRRYAQTRLAEARQTIDRHAVCAYTGVCLGCGRPGPCADRTRAQETLARYSHPPNRSHRWAEQTADTTRSAIRTADGTVEPLRAACLAATEAVERAGQQLDGVEHELARTALANWDNALVLGWESLTTVYAGLAEARQLPGAEPPQVGDVLAGLRQARLDAGRAAREIDRVRQQLTTAEDRLRRAYDDPRARAAARSWAVAGRRLDLVAARLALGTRALERYAANLAGTPEPATLTVDARLHRLLARARPSGAQTRDGARSAALLLLRRHPFGGWRGFLARLRQNAWKEFIRPWTA</sequence>
<reference evidence="2 3" key="1">
    <citation type="submission" date="2018-10" db="EMBL/GenBank/DDBJ databases">
        <title>Sequencing the genomes of 1000 actinobacteria strains.</title>
        <authorList>
            <person name="Klenk H.-P."/>
        </authorList>
    </citation>
    <scope>NUCLEOTIDE SEQUENCE [LARGE SCALE GENOMIC DNA]</scope>
    <source>
        <strain evidence="2 3">DSM 45175</strain>
    </source>
</reference>
<proteinExistence type="predicted"/>
<keyword evidence="1" id="KW-0175">Coiled coil</keyword>
<evidence type="ECO:0000256" key="1">
    <source>
        <dbReference type="SAM" id="Coils"/>
    </source>
</evidence>
<dbReference type="AlphaFoldDB" id="A0A495JDP7"/>
<dbReference type="OrthoDB" id="3403088at2"/>
<evidence type="ECO:0000313" key="2">
    <source>
        <dbReference type="EMBL" id="RKR87126.1"/>
    </source>
</evidence>
<organism evidence="2 3">
    <name type="scientific">Micromonospora pisi</name>
    <dbReference type="NCBI Taxonomy" id="589240"/>
    <lineage>
        <taxon>Bacteria</taxon>
        <taxon>Bacillati</taxon>
        <taxon>Actinomycetota</taxon>
        <taxon>Actinomycetes</taxon>
        <taxon>Micromonosporales</taxon>
        <taxon>Micromonosporaceae</taxon>
        <taxon>Micromonospora</taxon>
    </lineage>
</organism>
<dbReference type="Proteomes" id="UP000277671">
    <property type="component" value="Unassembled WGS sequence"/>
</dbReference>
<keyword evidence="3" id="KW-1185">Reference proteome</keyword>
<comment type="caution">
    <text evidence="2">The sequence shown here is derived from an EMBL/GenBank/DDBJ whole genome shotgun (WGS) entry which is preliminary data.</text>
</comment>